<protein>
    <recommendedName>
        <fullName evidence="2">Vacuolar protein sorting-associated protein 72 homolog</fullName>
    </recommendedName>
</protein>
<comment type="caution">
    <text evidence="5">The sequence shown here is derived from an EMBL/GenBank/DDBJ whole genome shotgun (WGS) entry which is preliminary data.</text>
</comment>
<feature type="compositionally biased region" description="Basic and acidic residues" evidence="3">
    <location>
        <begin position="143"/>
        <end position="157"/>
    </location>
</feature>
<dbReference type="EMBL" id="VTPC01001891">
    <property type="protein sequence ID" value="KAF2901065.1"/>
    <property type="molecule type" value="Genomic_DNA"/>
</dbReference>
<dbReference type="SMART" id="SM00993">
    <property type="entry name" value="YL1_C"/>
    <property type="match status" value="1"/>
</dbReference>
<feature type="compositionally biased region" description="Low complexity" evidence="3">
    <location>
        <begin position="127"/>
        <end position="137"/>
    </location>
</feature>
<dbReference type="Proteomes" id="UP000801492">
    <property type="component" value="Unassembled WGS sequence"/>
</dbReference>
<sequence>MKDRGRRTTAGNRMAKLLDEEEECQDEFYKVNYGGFQETATDNEYEAEEEGEDQVDSDFSIDENDEPVSDNEEESQRKKRRLVTKAYKEPVPAQNKQKPKSPKPATSKEKNDSQQTSDHGERKSIRKSTAAKSAATAQRVKIRTLEQKKKVKKPKEEEWIPTQEELLEEAKITEQENLQSLERYQRMESEKKSRRPVKRVRIGPVIRYHSMRMPLIEEISSDSTNAENDLKKENSKEESHEKYYERTFITFLNDPNDVLFKKAMKIRPPPKTPTKLKCTITKKPAKYVDPLTCLPYHDIQSFKLIREAYYQQLEAHGDKNNPIFNKWLKWYAKNKEKMKKTRIYKTIDLKTEKV</sequence>
<evidence type="ECO:0000256" key="1">
    <source>
        <dbReference type="ARBA" id="ARBA00006832"/>
    </source>
</evidence>
<evidence type="ECO:0000256" key="2">
    <source>
        <dbReference type="ARBA" id="ARBA00020000"/>
    </source>
</evidence>
<feature type="region of interest" description="Disordered" evidence="3">
    <location>
        <begin position="35"/>
        <end position="157"/>
    </location>
</feature>
<feature type="compositionally biased region" description="Acidic residues" evidence="3">
    <location>
        <begin position="41"/>
        <end position="73"/>
    </location>
</feature>
<evidence type="ECO:0000313" key="6">
    <source>
        <dbReference type="Proteomes" id="UP000801492"/>
    </source>
</evidence>
<dbReference type="PANTHER" id="PTHR13275">
    <property type="entry name" value="YL-1 PROTEIN TRANSCRIPTION FACTOR-LIKE 1"/>
    <property type="match status" value="1"/>
</dbReference>
<dbReference type="PANTHER" id="PTHR13275:SF4">
    <property type="entry name" value="VACUOLAR PROTEIN SORTING-ASSOCIATED PROTEIN 72 HOMOLOG"/>
    <property type="match status" value="1"/>
</dbReference>
<evidence type="ECO:0000313" key="5">
    <source>
        <dbReference type="EMBL" id="KAF2901065.1"/>
    </source>
</evidence>
<gene>
    <name evidence="5" type="ORF">ILUMI_05121</name>
</gene>
<comment type="similarity">
    <text evidence="1">Belongs to the VPS72/YL1 family.</text>
</comment>
<dbReference type="AlphaFoldDB" id="A0A8K0GDW0"/>
<evidence type="ECO:0000259" key="4">
    <source>
        <dbReference type="SMART" id="SM00993"/>
    </source>
</evidence>
<feature type="compositionally biased region" description="Basic and acidic residues" evidence="3">
    <location>
        <begin position="106"/>
        <end position="123"/>
    </location>
</feature>
<reference evidence="5" key="1">
    <citation type="submission" date="2019-08" db="EMBL/GenBank/DDBJ databases">
        <title>The genome of the North American firefly Photinus pyralis.</title>
        <authorList>
            <consortium name="Photinus pyralis genome working group"/>
            <person name="Fallon T.R."/>
            <person name="Sander Lower S.E."/>
            <person name="Weng J.-K."/>
        </authorList>
    </citation>
    <scope>NUCLEOTIDE SEQUENCE</scope>
    <source>
        <strain evidence="5">TRF0915ILg1</strain>
        <tissue evidence="5">Whole body</tissue>
    </source>
</reference>
<dbReference type="Pfam" id="PF08265">
    <property type="entry name" value="YL1_C"/>
    <property type="match status" value="1"/>
</dbReference>
<dbReference type="InterPro" id="IPR046757">
    <property type="entry name" value="YL1_N"/>
</dbReference>
<dbReference type="Pfam" id="PF05764">
    <property type="entry name" value="YL1"/>
    <property type="match status" value="1"/>
</dbReference>
<evidence type="ECO:0000256" key="3">
    <source>
        <dbReference type="SAM" id="MobiDB-lite"/>
    </source>
</evidence>
<organism evidence="5 6">
    <name type="scientific">Ignelater luminosus</name>
    <name type="common">Cucubano</name>
    <name type="synonym">Pyrophorus luminosus</name>
    <dbReference type="NCBI Taxonomy" id="2038154"/>
    <lineage>
        <taxon>Eukaryota</taxon>
        <taxon>Metazoa</taxon>
        <taxon>Ecdysozoa</taxon>
        <taxon>Arthropoda</taxon>
        <taxon>Hexapoda</taxon>
        <taxon>Insecta</taxon>
        <taxon>Pterygota</taxon>
        <taxon>Neoptera</taxon>
        <taxon>Endopterygota</taxon>
        <taxon>Coleoptera</taxon>
        <taxon>Polyphaga</taxon>
        <taxon>Elateriformia</taxon>
        <taxon>Elateroidea</taxon>
        <taxon>Elateridae</taxon>
        <taxon>Agrypninae</taxon>
        <taxon>Pyrophorini</taxon>
        <taxon>Ignelater</taxon>
    </lineage>
</organism>
<name>A0A8K0GDW0_IGNLU</name>
<feature type="compositionally biased region" description="Basic and acidic residues" evidence="3">
    <location>
        <begin position="228"/>
        <end position="238"/>
    </location>
</feature>
<feature type="region of interest" description="Disordered" evidence="3">
    <location>
        <begin position="217"/>
        <end position="238"/>
    </location>
</feature>
<dbReference type="GO" id="GO:0005634">
    <property type="term" value="C:nucleus"/>
    <property type="evidence" value="ECO:0007669"/>
    <property type="project" value="TreeGrafter"/>
</dbReference>
<proteinExistence type="inferred from homology"/>
<keyword evidence="6" id="KW-1185">Reference proteome</keyword>
<dbReference type="InterPro" id="IPR013272">
    <property type="entry name" value="Vps72/YL1_C"/>
</dbReference>
<feature type="domain" description="Vps72/YL1 C-terminal" evidence="4">
    <location>
        <begin position="276"/>
        <end position="305"/>
    </location>
</feature>
<dbReference type="OrthoDB" id="78296at2759"/>
<accession>A0A8K0GDW0</accession>